<dbReference type="KEGG" id="srho:HH216_01450"/>
<evidence type="ECO:0000313" key="4">
    <source>
        <dbReference type="Proteomes" id="UP000501128"/>
    </source>
</evidence>
<keyword evidence="4" id="KW-1185">Reference proteome</keyword>
<dbReference type="AlphaFoldDB" id="A0A7L5DIL8"/>
<feature type="transmembrane region" description="Helical" evidence="1">
    <location>
        <begin position="77"/>
        <end position="101"/>
    </location>
</feature>
<dbReference type="PANTHER" id="PTHR23028">
    <property type="entry name" value="ACETYLTRANSFERASE"/>
    <property type="match status" value="1"/>
</dbReference>
<reference evidence="3 4" key="1">
    <citation type="submission" date="2020-04" db="EMBL/GenBank/DDBJ databases">
        <title>Genome sequencing of novel species.</title>
        <authorList>
            <person name="Heo J."/>
            <person name="Kim S.-J."/>
            <person name="Kim J.-S."/>
            <person name="Hong S.-B."/>
            <person name="Kwon S.-W."/>
        </authorList>
    </citation>
    <scope>NUCLEOTIDE SEQUENCE [LARGE SCALE GENOMIC DNA]</scope>
    <source>
        <strain evidence="3 4">CJU-R4</strain>
    </source>
</reference>
<feature type="transmembrane region" description="Helical" evidence="1">
    <location>
        <begin position="256"/>
        <end position="275"/>
    </location>
</feature>
<feature type="domain" description="Acyltransferase 3" evidence="2">
    <location>
        <begin position="11"/>
        <end position="337"/>
    </location>
</feature>
<dbReference type="RefSeq" id="WP_169549174.1">
    <property type="nucleotide sequence ID" value="NZ_CP051677.1"/>
</dbReference>
<dbReference type="Pfam" id="PF01757">
    <property type="entry name" value="Acyl_transf_3"/>
    <property type="match status" value="1"/>
</dbReference>
<name>A0A7L5DIL8_9BACT</name>
<keyword evidence="1" id="KW-0812">Transmembrane</keyword>
<feature type="transmembrane region" description="Helical" evidence="1">
    <location>
        <begin position="35"/>
        <end position="56"/>
    </location>
</feature>
<keyword evidence="3" id="KW-0808">Transferase</keyword>
<feature type="transmembrane region" description="Helical" evidence="1">
    <location>
        <begin position="296"/>
        <end position="314"/>
    </location>
</feature>
<feature type="transmembrane region" description="Helical" evidence="1">
    <location>
        <begin position="160"/>
        <end position="181"/>
    </location>
</feature>
<organism evidence="3 4">
    <name type="scientific">Spirosoma rhododendri</name>
    <dbReference type="NCBI Taxonomy" id="2728024"/>
    <lineage>
        <taxon>Bacteria</taxon>
        <taxon>Pseudomonadati</taxon>
        <taxon>Bacteroidota</taxon>
        <taxon>Cytophagia</taxon>
        <taxon>Cytophagales</taxon>
        <taxon>Cytophagaceae</taxon>
        <taxon>Spirosoma</taxon>
    </lineage>
</organism>
<proteinExistence type="predicted"/>
<evidence type="ECO:0000256" key="1">
    <source>
        <dbReference type="SAM" id="Phobius"/>
    </source>
</evidence>
<gene>
    <name evidence="3" type="ORF">HH216_01450</name>
</gene>
<dbReference type="Proteomes" id="UP000501128">
    <property type="component" value="Chromosome"/>
</dbReference>
<feature type="transmembrane region" description="Helical" evidence="1">
    <location>
        <begin position="7"/>
        <end position="29"/>
    </location>
</feature>
<accession>A0A7L5DIL8</accession>
<dbReference type="InterPro" id="IPR002656">
    <property type="entry name" value="Acyl_transf_3_dom"/>
</dbReference>
<dbReference type="GO" id="GO:0016747">
    <property type="term" value="F:acyltransferase activity, transferring groups other than amino-acyl groups"/>
    <property type="evidence" value="ECO:0007669"/>
    <property type="project" value="InterPro"/>
</dbReference>
<keyword evidence="1" id="KW-1133">Transmembrane helix</keyword>
<sequence>MLPHKSYLPVLDGLRGLAILVVVVSHYGFGRWIPGGFGVTLFFFISGFLITRLLIAEWAKTGRIDLSGFYLRRLLRLYPALLFMAALAIGFSLLAGCGLLTGDLLSTLFYYRNYYMLYGDSPASHLCRHVFDITWSLGIEEHFYLFFPLLFMAAWRRPRVFIGLMVLTIVAVAAWRLYLIATHGLNDLTVYRIYHLTDTRLDAIMFGCLVSVLVSQDRAGYWVRQSTQPIIAAGALLLLLSTFLLRDGTFRESWRYTLQGLSLSVLIPAIVYNPAYTRLAQGLCRPWLVLTGKLSYSLYLFHWLGVCVADQLVGSERLNSTWLLVAVPLGLLLSVLSYQYVEKPTAGLRRRFGSTVDTTVPTADPPIGSQPSVS</sequence>
<feature type="transmembrane region" description="Helical" evidence="1">
    <location>
        <begin position="320"/>
        <end position="341"/>
    </location>
</feature>
<dbReference type="InterPro" id="IPR050879">
    <property type="entry name" value="Acyltransferase_3"/>
</dbReference>
<dbReference type="PANTHER" id="PTHR23028:SF53">
    <property type="entry name" value="ACYL_TRANSF_3 DOMAIN-CONTAINING PROTEIN"/>
    <property type="match status" value="1"/>
</dbReference>
<feature type="transmembrane region" description="Helical" evidence="1">
    <location>
        <begin position="226"/>
        <end position="244"/>
    </location>
</feature>
<protein>
    <submittedName>
        <fullName evidence="3">Acyltransferase</fullName>
    </submittedName>
</protein>
<dbReference type="EMBL" id="CP051677">
    <property type="protein sequence ID" value="QJD77231.1"/>
    <property type="molecule type" value="Genomic_DNA"/>
</dbReference>
<keyword evidence="3" id="KW-0012">Acyltransferase</keyword>
<evidence type="ECO:0000313" key="3">
    <source>
        <dbReference type="EMBL" id="QJD77231.1"/>
    </source>
</evidence>
<dbReference type="GO" id="GO:0009103">
    <property type="term" value="P:lipopolysaccharide biosynthetic process"/>
    <property type="evidence" value="ECO:0007669"/>
    <property type="project" value="TreeGrafter"/>
</dbReference>
<keyword evidence="1" id="KW-0472">Membrane</keyword>
<evidence type="ECO:0000259" key="2">
    <source>
        <dbReference type="Pfam" id="PF01757"/>
    </source>
</evidence>
<dbReference type="GO" id="GO:0016020">
    <property type="term" value="C:membrane"/>
    <property type="evidence" value="ECO:0007669"/>
    <property type="project" value="TreeGrafter"/>
</dbReference>
<feature type="transmembrane region" description="Helical" evidence="1">
    <location>
        <begin position="133"/>
        <end position="153"/>
    </location>
</feature>